<evidence type="ECO:0000256" key="2">
    <source>
        <dbReference type="ARBA" id="ARBA00022692"/>
    </source>
</evidence>
<proteinExistence type="predicted"/>
<name>A0A0G4I7Z4_9ALVE</name>
<evidence type="ECO:0000313" key="8">
    <source>
        <dbReference type="EMBL" id="CEM53230.1"/>
    </source>
</evidence>
<keyword evidence="3 6" id="KW-1133">Transmembrane helix</keyword>
<feature type="chain" id="PRO_5005192322" evidence="7">
    <location>
        <begin position="19"/>
        <end position="316"/>
    </location>
</feature>
<accession>A0A0G4I7Z4</accession>
<evidence type="ECO:0000256" key="5">
    <source>
        <dbReference type="SAM" id="MobiDB-lite"/>
    </source>
</evidence>
<protein>
    <submittedName>
        <fullName evidence="8">Uncharacterized protein</fullName>
    </submittedName>
</protein>
<dbReference type="AlphaFoldDB" id="A0A0G4I7Z4"/>
<feature type="transmembrane region" description="Helical" evidence="6">
    <location>
        <begin position="74"/>
        <end position="95"/>
    </location>
</feature>
<dbReference type="EMBL" id="CDMZ01005565">
    <property type="protein sequence ID" value="CEM53230.1"/>
    <property type="molecule type" value="Genomic_DNA"/>
</dbReference>
<gene>
    <name evidence="8" type="ORF">Cvel_11808</name>
</gene>
<evidence type="ECO:0000256" key="7">
    <source>
        <dbReference type="SAM" id="SignalP"/>
    </source>
</evidence>
<reference evidence="8" key="1">
    <citation type="submission" date="2014-11" db="EMBL/GenBank/DDBJ databases">
        <authorList>
            <person name="Otto D Thomas"/>
            <person name="Naeem Raeece"/>
        </authorList>
    </citation>
    <scope>NUCLEOTIDE SEQUENCE</scope>
</reference>
<feature type="compositionally biased region" description="Polar residues" evidence="5">
    <location>
        <begin position="243"/>
        <end position="254"/>
    </location>
</feature>
<keyword evidence="2 6" id="KW-0812">Transmembrane</keyword>
<comment type="subcellular location">
    <subcellularLocation>
        <location evidence="1">Membrane</location>
        <topology evidence="1">Multi-pass membrane protein</topology>
    </subcellularLocation>
</comment>
<evidence type="ECO:0000256" key="1">
    <source>
        <dbReference type="ARBA" id="ARBA00004141"/>
    </source>
</evidence>
<feature type="compositionally biased region" description="Basic and acidic residues" evidence="5">
    <location>
        <begin position="262"/>
        <end position="271"/>
    </location>
</feature>
<keyword evidence="7" id="KW-0732">Signal</keyword>
<organism evidence="8">
    <name type="scientific">Chromera velia CCMP2878</name>
    <dbReference type="NCBI Taxonomy" id="1169474"/>
    <lineage>
        <taxon>Eukaryota</taxon>
        <taxon>Sar</taxon>
        <taxon>Alveolata</taxon>
        <taxon>Colpodellida</taxon>
        <taxon>Chromeraceae</taxon>
        <taxon>Chromera</taxon>
    </lineage>
</organism>
<evidence type="ECO:0000256" key="6">
    <source>
        <dbReference type="SAM" id="Phobius"/>
    </source>
</evidence>
<dbReference type="InterPro" id="IPR005178">
    <property type="entry name" value="Ostalpha/TMEM184C"/>
</dbReference>
<dbReference type="SMART" id="SM01417">
    <property type="entry name" value="Solute_trans_a"/>
    <property type="match status" value="1"/>
</dbReference>
<sequence>MWSLTLMVSFWLLRHRHAALSVSAAIKHGTQNPFQKVRTTIQWMVMMVPVYTWSAFLALVLCRATIPWFELCIVLREFFESYVVLAFILFCLHYLTTVISREQKSAVAKEYHPFVILHEPPSTCCGRFRLEKGVPFCVAIFAMWYFFKATEERLKPVKAELKFLAIKGVVAFCFWQGLFFNVAVYFRIGYLEPGAGLGTLFQNRKQTYEDIPMEAYTTSSISYKSPTVTETAPKLHREDSEETTTVSHSLSFSANGDPPDEAGDRDKDVRENAPPNPNQEALAIWKANFDAFNFSDFCRVLLTSVIFCFSVPEFRS</sequence>
<keyword evidence="4 6" id="KW-0472">Membrane</keyword>
<feature type="transmembrane region" description="Helical" evidence="6">
    <location>
        <begin position="168"/>
        <end position="186"/>
    </location>
</feature>
<feature type="transmembrane region" description="Helical" evidence="6">
    <location>
        <begin position="40"/>
        <end position="62"/>
    </location>
</feature>
<dbReference type="Pfam" id="PF03619">
    <property type="entry name" value="Solute_trans_a"/>
    <property type="match status" value="2"/>
</dbReference>
<evidence type="ECO:0000256" key="3">
    <source>
        <dbReference type="ARBA" id="ARBA00022989"/>
    </source>
</evidence>
<evidence type="ECO:0000256" key="4">
    <source>
        <dbReference type="ARBA" id="ARBA00023136"/>
    </source>
</evidence>
<dbReference type="VEuPathDB" id="CryptoDB:Cvel_11808"/>
<dbReference type="PhylomeDB" id="A0A0G4I7Z4"/>
<dbReference type="GO" id="GO:0016020">
    <property type="term" value="C:membrane"/>
    <property type="evidence" value="ECO:0007669"/>
    <property type="project" value="UniProtKB-SubCell"/>
</dbReference>
<feature type="region of interest" description="Disordered" evidence="5">
    <location>
        <begin position="230"/>
        <end position="277"/>
    </location>
</feature>
<dbReference type="PANTHER" id="PTHR23423">
    <property type="entry name" value="ORGANIC SOLUTE TRANSPORTER-RELATED"/>
    <property type="match status" value="1"/>
</dbReference>
<feature type="signal peptide" evidence="7">
    <location>
        <begin position="1"/>
        <end position="18"/>
    </location>
</feature>